<sequence>MSASDEIATTSIDVSGAVSPIPLTRERSITTTPIAKLLSQVTCRDRELTSERVAPCSLTEAGPVAQTSWSNRSEGGFETSFRSSDVTEIPRGSTRLRKECEYVTAIQRDGSAHVISEYGFETAREPRARPVLAILRFFFSIRASRTIEQRLASTTRFWIVVCGRSTSPKRKVTRTATTRSHYTPCLYVPLRTRSATIGYEIRTCESGRINSPRKDRLNLYHSVLDIPFSRGEGDGIITRCEPPCEELHQIYQKRQRADARTSLCQRGIPGVFGDRLVSPKHPSKVRGYTSKPLNEETFVETSHLEIFGGKVNEKGDGGGEGKGREGRIGLRRRKEGERELAFIDGNQTGLDGDEADVRSLLQRDQKSKFQVAIDKTVP</sequence>
<protein>
    <submittedName>
        <fullName evidence="2">Uncharacterized protein</fullName>
    </submittedName>
</protein>
<feature type="region of interest" description="Disordered" evidence="1">
    <location>
        <begin position="309"/>
        <end position="331"/>
    </location>
</feature>
<feature type="compositionally biased region" description="Basic and acidic residues" evidence="1">
    <location>
        <begin position="311"/>
        <end position="331"/>
    </location>
</feature>
<organism evidence="2 3">
    <name type="scientific">Trachymyrmex cornetzi</name>
    <dbReference type="NCBI Taxonomy" id="471704"/>
    <lineage>
        <taxon>Eukaryota</taxon>
        <taxon>Metazoa</taxon>
        <taxon>Ecdysozoa</taxon>
        <taxon>Arthropoda</taxon>
        <taxon>Hexapoda</taxon>
        <taxon>Insecta</taxon>
        <taxon>Pterygota</taxon>
        <taxon>Neoptera</taxon>
        <taxon>Endopterygota</taxon>
        <taxon>Hymenoptera</taxon>
        <taxon>Apocrita</taxon>
        <taxon>Aculeata</taxon>
        <taxon>Formicoidea</taxon>
        <taxon>Formicidae</taxon>
        <taxon>Myrmicinae</taxon>
        <taxon>Trachymyrmex</taxon>
    </lineage>
</organism>
<reference evidence="2 3" key="1">
    <citation type="submission" date="2015-09" db="EMBL/GenBank/DDBJ databases">
        <title>Trachymyrmex cornetzi WGS genome.</title>
        <authorList>
            <person name="Nygaard S."/>
            <person name="Hu H."/>
            <person name="Boomsma J."/>
            <person name="Zhang G."/>
        </authorList>
    </citation>
    <scope>NUCLEOTIDE SEQUENCE [LARGE SCALE GENOMIC DNA]</scope>
    <source>
        <strain evidence="2">Tcor2-1</strain>
        <tissue evidence="2">Whole body</tissue>
    </source>
</reference>
<dbReference type="EMBL" id="KQ980968">
    <property type="protein sequence ID" value="KYN10966.1"/>
    <property type="molecule type" value="Genomic_DNA"/>
</dbReference>
<dbReference type="Proteomes" id="UP000078492">
    <property type="component" value="Unassembled WGS sequence"/>
</dbReference>
<keyword evidence="3" id="KW-1185">Reference proteome</keyword>
<name>A0A151IU50_9HYME</name>
<evidence type="ECO:0000313" key="2">
    <source>
        <dbReference type="EMBL" id="KYN10966.1"/>
    </source>
</evidence>
<proteinExistence type="predicted"/>
<evidence type="ECO:0000313" key="3">
    <source>
        <dbReference type="Proteomes" id="UP000078492"/>
    </source>
</evidence>
<accession>A0A151IU50</accession>
<evidence type="ECO:0000256" key="1">
    <source>
        <dbReference type="SAM" id="MobiDB-lite"/>
    </source>
</evidence>
<dbReference type="AlphaFoldDB" id="A0A151IU50"/>
<gene>
    <name evidence="2" type="ORF">ALC57_16892</name>
</gene>